<keyword evidence="1" id="KW-0560">Oxidoreductase</keyword>
<dbReference type="PANTHER" id="PTHR47129">
    <property type="entry name" value="QUINONE OXIDOREDUCTASE 2"/>
    <property type="match status" value="1"/>
</dbReference>
<dbReference type="GO" id="GO:0003955">
    <property type="term" value="F:NAD(P)H dehydrogenase (quinone) activity"/>
    <property type="evidence" value="ECO:0007669"/>
    <property type="project" value="UniProtKB-EC"/>
</dbReference>
<proteinExistence type="predicted"/>
<evidence type="ECO:0000313" key="1">
    <source>
        <dbReference type="EMBL" id="VTQ70530.1"/>
    </source>
</evidence>
<dbReference type="SUPFAM" id="SSF51735">
    <property type="entry name" value="NAD(P)-binding Rossmann-fold domains"/>
    <property type="match status" value="1"/>
</dbReference>
<dbReference type="PANTHER" id="PTHR47129:SF1">
    <property type="entry name" value="NMRA-LIKE DOMAIN-CONTAINING PROTEIN"/>
    <property type="match status" value="1"/>
</dbReference>
<gene>
    <name evidence="1" type="primary">qorB</name>
    <name evidence="1" type="ORF">NCTC12204_02632</name>
</gene>
<dbReference type="InterPro" id="IPR052718">
    <property type="entry name" value="NmrA-type_oxidoreductase"/>
</dbReference>
<dbReference type="Proteomes" id="UP000352698">
    <property type="component" value="Unassembled WGS sequence"/>
</dbReference>
<dbReference type="EC" id="1.6.5.2" evidence="1"/>
<organism evidence="1 2">
    <name type="scientific">Enterococcus hirae</name>
    <dbReference type="NCBI Taxonomy" id="1354"/>
    <lineage>
        <taxon>Bacteria</taxon>
        <taxon>Bacillati</taxon>
        <taxon>Bacillota</taxon>
        <taxon>Bacilli</taxon>
        <taxon>Lactobacillales</taxon>
        <taxon>Enterococcaceae</taxon>
        <taxon>Enterococcus</taxon>
    </lineage>
</organism>
<comment type="caution">
    <text evidence="1">The sequence shown here is derived from an EMBL/GenBank/DDBJ whole genome shotgun (WGS) entry which is preliminary data.</text>
</comment>
<dbReference type="InterPro" id="IPR016040">
    <property type="entry name" value="NAD(P)-bd_dom"/>
</dbReference>
<dbReference type="InterPro" id="IPR036291">
    <property type="entry name" value="NAD(P)-bd_dom_sf"/>
</dbReference>
<reference evidence="1 2" key="1">
    <citation type="submission" date="2019-05" db="EMBL/GenBank/DDBJ databases">
        <authorList>
            <consortium name="Pathogen Informatics"/>
        </authorList>
    </citation>
    <scope>NUCLEOTIDE SEQUENCE [LARGE SCALE GENOMIC DNA]</scope>
    <source>
        <strain evidence="1 2">NCTC12204</strain>
    </source>
</reference>
<protein>
    <submittedName>
        <fullName evidence="1">NmrA-like family protein</fullName>
        <ecNumber evidence="1">1.6.5.2</ecNumber>
    </submittedName>
</protein>
<name>A0A449E6Y4_ENTHR</name>
<sequence>MNYLITGATGGFGNYAMEYLKQLVPQENIYVLARNEEKGKTLEEKGWNVRFGDYADYSSMKNALQGIDRLLFVSGAPGNRQAEHENVVKAAKATGVSYIAYTSFADADHSTSILAPDHQFTEKVIADSGIAHTFLRNNWYLENEWPLIELALKNGRFIYSAGEGKTGWALKREYAEVAAKALANLNFPEVLELSGQPITYEELAKELKEVTGKPIDIVATNDHEFIKNLEEAGYPESAAQMFAAIQKDIKNNQLDVSSKDFEQALGHPLVSLKDGLEELLNQ</sequence>
<dbReference type="Gene3D" id="3.40.50.720">
    <property type="entry name" value="NAD(P)-binding Rossmann-like Domain"/>
    <property type="match status" value="1"/>
</dbReference>
<dbReference type="EMBL" id="CABEEP010000001">
    <property type="protein sequence ID" value="VTQ70530.1"/>
    <property type="molecule type" value="Genomic_DNA"/>
</dbReference>
<dbReference type="AlphaFoldDB" id="A0A449E6Y4"/>
<accession>A0A449E6Y4</accession>
<evidence type="ECO:0000313" key="2">
    <source>
        <dbReference type="Proteomes" id="UP000352698"/>
    </source>
</evidence>
<dbReference type="CDD" id="cd05269">
    <property type="entry name" value="TMR_SDR_a"/>
    <property type="match status" value="1"/>
</dbReference>
<dbReference type="Pfam" id="PF13460">
    <property type="entry name" value="NAD_binding_10"/>
    <property type="match status" value="1"/>
</dbReference>
<dbReference type="Gene3D" id="3.90.25.10">
    <property type="entry name" value="UDP-galactose 4-epimerase, domain 1"/>
    <property type="match status" value="1"/>
</dbReference>
<dbReference type="RefSeq" id="WP_010737256.1">
    <property type="nucleotide sequence ID" value="NZ_BSWW01000005.1"/>
</dbReference>